<feature type="compositionally biased region" description="Polar residues" evidence="1">
    <location>
        <begin position="35"/>
        <end position="44"/>
    </location>
</feature>
<evidence type="ECO:0000313" key="7">
    <source>
        <dbReference type="Proteomes" id="UP000429607"/>
    </source>
</evidence>
<dbReference type="OrthoDB" id="297739at2759"/>
<dbReference type="AlphaFoldDB" id="A0A6A3MS61"/>
<evidence type="ECO:0000313" key="9">
    <source>
        <dbReference type="Proteomes" id="UP000435112"/>
    </source>
</evidence>
<dbReference type="GO" id="GO:0005886">
    <property type="term" value="C:plasma membrane"/>
    <property type="evidence" value="ECO:0007669"/>
    <property type="project" value="TreeGrafter"/>
</dbReference>
<sequence>MVNKRTKNRRRASMTYHNVQLPVDPPQRERRHSEAISTKTSEVSSAEPVVENAQILPAPLRLANDGDVTAMEEGGLKDGKKKIVMMSPRLDAQLGGYQPDCGTKELKYLSYAKVLRDRGMTHPMRYSTTRVDALGFAMPERYPLFSTDFGAHSFHHLPTDSVVLSPYGLGIALYFKYLKVIAWLFLLFVVISAPAMAVYIVGGGTSLADLTALARQNLPSVLGITSIGHLKEASSVCDQALENTELSLTCSAGEIGFVKAVYSTYDAQGSCSCPERNKVSESSGQCRGDPDGSVCQADEAGCFLGVHPVSLRPCCSFSLNETTQTPLFDDMRIRKNEGCGSKMAQQIVEGLCLGKKSCTLNVSEAITYAWEPNADYGTNCSVAPTIVTIDGIGNITKEVCEVRLNDDSDYSQCDAKKSRALIVYGRCFTTRIDLSTSWSLKIIGWDSMTRREFLGLAVGCDIACSLAFFGVVVWLRRKEKEAVDRITQNQIKALDYTVQLVNLPHHDDLNLLRQEIRLHLEAVLSAAPPFSVELDRIRVADVQFGKSASRHLRLLGRRGAIVRRLEIAQQRHEKLMLLNGRLNERVYARRERRHLRAIHKLETKLHHFNAKLEHWHVHQKRRNVSQAVTAFVTFEEEEGFHRCLQEYPDLGWLHRLFQPYYKRLHGKRLRFRPAPDPTDIIWENLHHPFFERVFRQLIVALITLAVLFVSFILIFIAKEQKSKLDRQFGRPTSCPSSVLKPDVMQDEHNKISGLVPYKALVECYCKNFLVDHSFRSMMYENFFDPEMGQDETLCRSWATTYLTTQVLSIASVLLVVAVNLLLARILNGLVAMEKHHTHSSLVVSRVTKVFLAQFCNTALLMLAINANANYFSSSPTVPETGTSTGGFSLGSLQVLNGEYADFSADWYNDVGVALMLTMIINSFSTHAYLLVNYIMLKARRFVDRGYSFDHSLTKQDTQRDLEALYRGPKFDLAARYAQSLTSIFIMYMFSAGMPLLHFIGFVAMIMTYWADKFTFLRIARSPPLYDSKLASAAGSLLPYAVLMHCLVAMWMFSNDRIFEYDSDMVSIEDSTANSTSSPGNGIPLFDAARRGQLISRVTRPQVVVLFAFFVAGCAIVILRTVLFEYVPALVRSVFPALARLLEKPRVAKGIPSYFDAIPTPCLQEKLAATGGAQQLLRPDLRARYERALVSRIAQEETSPKVRSKRSMSMTERSNQASWIVGCHSYAISDNKEYVAKLAIDSHLSEQIPLDQIF</sequence>
<reference evidence="7 9" key="1">
    <citation type="submission" date="2018-09" db="EMBL/GenBank/DDBJ databases">
        <title>Genomic investigation of the strawberry pathogen Phytophthora fragariae indicates pathogenicity is determined by transcriptional variation in three key races.</title>
        <authorList>
            <person name="Adams T.M."/>
            <person name="Armitage A.D."/>
            <person name="Sobczyk M.K."/>
            <person name="Bates H.J."/>
            <person name="Dunwell J.M."/>
            <person name="Nellist C.F."/>
            <person name="Harrison R.J."/>
        </authorList>
    </citation>
    <scope>NUCLEOTIDE SEQUENCE [LARGE SCALE GENOMIC DNA]</scope>
    <source>
        <strain evidence="5 7">SCRP249</strain>
        <strain evidence="4 9">SCRP324</strain>
        <strain evidence="6 8">SCRP333</strain>
    </source>
</reference>
<organism evidence="5 7">
    <name type="scientific">Phytophthora rubi</name>
    <dbReference type="NCBI Taxonomy" id="129364"/>
    <lineage>
        <taxon>Eukaryota</taxon>
        <taxon>Sar</taxon>
        <taxon>Stramenopiles</taxon>
        <taxon>Oomycota</taxon>
        <taxon>Peronosporomycetes</taxon>
        <taxon>Peronosporales</taxon>
        <taxon>Peronosporaceae</taxon>
        <taxon>Phytophthora</taxon>
    </lineage>
</organism>
<feature type="region of interest" description="Disordered" evidence="1">
    <location>
        <begin position="22"/>
        <end position="46"/>
    </location>
</feature>
<feature type="transmembrane region" description="Helical" evidence="2">
    <location>
        <begin position="806"/>
        <end position="826"/>
    </location>
</feature>
<proteinExistence type="predicted"/>
<feature type="transmembrane region" description="Helical" evidence="2">
    <location>
        <begin position="697"/>
        <end position="717"/>
    </location>
</feature>
<comment type="caution">
    <text evidence="5">The sequence shown here is derived from an EMBL/GenBank/DDBJ whole genome shotgun (WGS) entry which is preliminary data.</text>
</comment>
<evidence type="ECO:0000259" key="3">
    <source>
        <dbReference type="Pfam" id="PF04547"/>
    </source>
</evidence>
<dbReference type="Pfam" id="PF04547">
    <property type="entry name" value="Anoctamin"/>
    <property type="match status" value="1"/>
</dbReference>
<evidence type="ECO:0000313" key="4">
    <source>
        <dbReference type="EMBL" id="KAE9030159.1"/>
    </source>
</evidence>
<feature type="transmembrane region" description="Helical" evidence="2">
    <location>
        <begin position="984"/>
        <end position="1009"/>
    </location>
</feature>
<keyword evidence="2" id="KW-1133">Transmembrane helix</keyword>
<gene>
    <name evidence="5" type="ORF">PR001_g9819</name>
    <name evidence="4" type="ORF">PR002_g9951</name>
    <name evidence="6" type="ORF">PR003_g10196</name>
</gene>
<dbReference type="Proteomes" id="UP000435112">
    <property type="component" value="Unassembled WGS sequence"/>
</dbReference>
<dbReference type="PANTHER" id="PTHR13018">
    <property type="entry name" value="PROBABLE MEMBRANE PROTEIN DUF221-RELATED"/>
    <property type="match status" value="1"/>
</dbReference>
<feature type="transmembrane region" description="Helical" evidence="2">
    <location>
        <begin position="453"/>
        <end position="475"/>
    </location>
</feature>
<feature type="transmembrane region" description="Helical" evidence="2">
    <location>
        <begin position="846"/>
        <end position="864"/>
    </location>
</feature>
<dbReference type="EMBL" id="QXFV01000557">
    <property type="protein sequence ID" value="KAE9034222.1"/>
    <property type="molecule type" value="Genomic_DNA"/>
</dbReference>
<dbReference type="PANTHER" id="PTHR13018:SF83">
    <property type="entry name" value="RRM DOMAIN-CONTAINING PROTEIN"/>
    <property type="match status" value="1"/>
</dbReference>
<dbReference type="InterPro" id="IPR045122">
    <property type="entry name" value="Csc1-like"/>
</dbReference>
<dbReference type="Proteomes" id="UP000429607">
    <property type="component" value="Unassembled WGS sequence"/>
</dbReference>
<keyword evidence="8" id="KW-1185">Reference proteome</keyword>
<dbReference type="EMBL" id="QXFU01000548">
    <property type="protein sequence ID" value="KAE9030159.1"/>
    <property type="molecule type" value="Genomic_DNA"/>
</dbReference>
<dbReference type="Proteomes" id="UP000434957">
    <property type="component" value="Unassembled WGS sequence"/>
</dbReference>
<evidence type="ECO:0000313" key="8">
    <source>
        <dbReference type="Proteomes" id="UP000434957"/>
    </source>
</evidence>
<feature type="transmembrane region" description="Helical" evidence="2">
    <location>
        <begin position="180"/>
        <end position="201"/>
    </location>
</feature>
<dbReference type="EMBL" id="QXFT01000550">
    <property type="protein sequence ID" value="KAE9341012.1"/>
    <property type="molecule type" value="Genomic_DNA"/>
</dbReference>
<keyword evidence="2" id="KW-0812">Transmembrane</keyword>
<feature type="transmembrane region" description="Helical" evidence="2">
    <location>
        <begin position="1102"/>
        <end position="1122"/>
    </location>
</feature>
<feature type="domain" description="Anoctamin transmembrane" evidence="3">
    <location>
        <begin position="682"/>
        <end position="1127"/>
    </location>
</feature>
<name>A0A6A3MS61_9STRA</name>
<accession>A0A6A3MS61</accession>
<keyword evidence="2" id="KW-0472">Membrane</keyword>
<dbReference type="GO" id="GO:0005227">
    <property type="term" value="F:calcium-activated cation channel activity"/>
    <property type="evidence" value="ECO:0007669"/>
    <property type="project" value="InterPro"/>
</dbReference>
<feature type="transmembrane region" description="Helical" evidence="2">
    <location>
        <begin position="910"/>
        <end position="931"/>
    </location>
</feature>
<evidence type="ECO:0000313" key="5">
    <source>
        <dbReference type="EMBL" id="KAE9034222.1"/>
    </source>
</evidence>
<dbReference type="InterPro" id="IPR049452">
    <property type="entry name" value="Anoctamin_TM"/>
</dbReference>
<protein>
    <recommendedName>
        <fullName evidence="3">Anoctamin transmembrane domain-containing protein</fullName>
    </recommendedName>
</protein>
<evidence type="ECO:0000256" key="1">
    <source>
        <dbReference type="SAM" id="MobiDB-lite"/>
    </source>
</evidence>
<evidence type="ECO:0000256" key="2">
    <source>
        <dbReference type="SAM" id="Phobius"/>
    </source>
</evidence>
<evidence type="ECO:0000313" key="6">
    <source>
        <dbReference type="EMBL" id="KAE9341012.1"/>
    </source>
</evidence>
<feature type="transmembrane region" description="Helical" evidence="2">
    <location>
        <begin position="1029"/>
        <end position="1052"/>
    </location>
</feature>